<reference evidence="3 4" key="1">
    <citation type="submission" date="2019-01" db="EMBL/GenBank/DDBJ databases">
        <title>Lujinxingia litoralis gen. nov., sp. nov. and Lujinxingia sediminis gen. nov., sp. nov., new members in the order Bradymonadales, isolated from coastal sediment.</title>
        <authorList>
            <person name="Li C.-M."/>
        </authorList>
    </citation>
    <scope>NUCLEOTIDE SEQUENCE [LARGE SCALE GENOMIC DNA]</scope>
    <source>
        <strain evidence="3 4">SEH01</strain>
    </source>
</reference>
<dbReference type="PANTHER" id="PTHR40394">
    <property type="entry name" value="LIPOPROTEIN-RELATED"/>
    <property type="match status" value="1"/>
</dbReference>
<gene>
    <name evidence="3" type="ORF">EA187_10990</name>
</gene>
<dbReference type="PANTHER" id="PTHR40394:SF2">
    <property type="entry name" value="QUINOL:CYTOCHROME C OXIDOREDUCTASE MEMBRANE PROTEIN"/>
    <property type="match status" value="1"/>
</dbReference>
<feature type="compositionally biased region" description="Basic and acidic residues" evidence="1">
    <location>
        <begin position="1"/>
        <end position="11"/>
    </location>
</feature>
<keyword evidence="4" id="KW-1185">Reference proteome</keyword>
<keyword evidence="2" id="KW-0812">Transmembrane</keyword>
<dbReference type="Pfam" id="PF11821">
    <property type="entry name" value="ActD"/>
    <property type="match status" value="1"/>
</dbReference>
<keyword evidence="2" id="KW-1133">Transmembrane helix</keyword>
<feature type="region of interest" description="Disordered" evidence="1">
    <location>
        <begin position="1"/>
        <end position="102"/>
    </location>
</feature>
<sequence>MAKDKETKETLEETSEETAAEAPAAEAKADESTTVNDADDKKEEDVAEESASSDEASASDESEAAVEASGADEGDEADEPSDESLNGAGDGDVPPSAGDVTDEEGMKGIAAYFDLPDDLMLAAAHTRDSKYDAFEAYSPFPIHGMDDAMGLGRSWIPWVTFGAGSAGFLTANALQFFMMTLDWPMIVGGKPYAPWPSFVPIMFELTVLFAGVTTALVMLIAAGCFRKPFIIDPEISKDRFVLWISADDDAFDADEVRGFLETLNPVEIRTITKGA</sequence>
<feature type="transmembrane region" description="Helical" evidence="2">
    <location>
        <begin position="155"/>
        <end position="178"/>
    </location>
</feature>
<proteinExistence type="predicted"/>
<feature type="transmembrane region" description="Helical" evidence="2">
    <location>
        <begin position="198"/>
        <end position="221"/>
    </location>
</feature>
<comment type="caution">
    <text evidence="3">The sequence shown here is derived from an EMBL/GenBank/DDBJ whole genome shotgun (WGS) entry which is preliminary data.</text>
</comment>
<evidence type="ECO:0000256" key="1">
    <source>
        <dbReference type="SAM" id="MobiDB-lite"/>
    </source>
</evidence>
<dbReference type="InterPro" id="IPR021776">
    <property type="entry name" value="ActD"/>
</dbReference>
<feature type="compositionally biased region" description="Acidic residues" evidence="1">
    <location>
        <begin position="45"/>
        <end position="82"/>
    </location>
</feature>
<evidence type="ECO:0000313" key="4">
    <source>
        <dbReference type="Proteomes" id="UP000282926"/>
    </source>
</evidence>
<evidence type="ECO:0000256" key="2">
    <source>
        <dbReference type="SAM" id="Phobius"/>
    </source>
</evidence>
<organism evidence="3 4">
    <name type="scientific">Lujinxingia sediminis</name>
    <dbReference type="NCBI Taxonomy" id="2480984"/>
    <lineage>
        <taxon>Bacteria</taxon>
        <taxon>Deltaproteobacteria</taxon>
        <taxon>Bradymonadales</taxon>
        <taxon>Lujinxingiaceae</taxon>
        <taxon>Lujinxingia</taxon>
    </lineage>
</organism>
<accession>A0ABY0CSR3</accession>
<keyword evidence="2" id="KW-0472">Membrane</keyword>
<dbReference type="EMBL" id="SADD01000005">
    <property type="protein sequence ID" value="RVU44072.1"/>
    <property type="molecule type" value="Genomic_DNA"/>
</dbReference>
<evidence type="ECO:0000313" key="3">
    <source>
        <dbReference type="EMBL" id="RVU44072.1"/>
    </source>
</evidence>
<dbReference type="Proteomes" id="UP000282926">
    <property type="component" value="Unassembled WGS sequence"/>
</dbReference>
<name>A0ABY0CSR3_9DELT</name>
<protein>
    <submittedName>
        <fullName evidence="3">DUF3341 domain-containing protein</fullName>
    </submittedName>
</protein>
<dbReference type="RefSeq" id="WP_127780291.1">
    <property type="nucleotide sequence ID" value="NZ_SADD01000005.1"/>
</dbReference>